<keyword evidence="2 8" id="KW-1003">Cell membrane</keyword>
<keyword evidence="8 9" id="KW-0813">Transport</keyword>
<evidence type="ECO:0000313" key="10">
    <source>
        <dbReference type="EMBL" id="MBP2020803.1"/>
    </source>
</evidence>
<dbReference type="NCBIfam" id="TIGR01695">
    <property type="entry name" value="murJ_mviN"/>
    <property type="match status" value="1"/>
</dbReference>
<evidence type="ECO:0000256" key="8">
    <source>
        <dbReference type="HAMAP-Rule" id="MF_02078"/>
    </source>
</evidence>
<evidence type="ECO:0000256" key="4">
    <source>
        <dbReference type="ARBA" id="ARBA00022960"/>
    </source>
</evidence>
<evidence type="ECO:0000256" key="5">
    <source>
        <dbReference type="ARBA" id="ARBA00022984"/>
    </source>
</evidence>
<evidence type="ECO:0000256" key="1">
    <source>
        <dbReference type="ARBA" id="ARBA00004651"/>
    </source>
</evidence>
<accession>A0ABS4JZ38</accession>
<feature type="transmembrane region" description="Helical" evidence="8">
    <location>
        <begin position="382"/>
        <end position="402"/>
    </location>
</feature>
<gene>
    <name evidence="8" type="primary">murJ</name>
    <name evidence="10" type="ORF">J2Z44_000587</name>
</gene>
<name>A0ABS4JZ38_9CLOT</name>
<organism evidence="10 11">
    <name type="scientific">Clostridium punense</name>
    <dbReference type="NCBI Taxonomy" id="1054297"/>
    <lineage>
        <taxon>Bacteria</taxon>
        <taxon>Bacillati</taxon>
        <taxon>Bacillota</taxon>
        <taxon>Clostridia</taxon>
        <taxon>Eubacteriales</taxon>
        <taxon>Clostridiaceae</taxon>
        <taxon>Clostridium</taxon>
    </lineage>
</organism>
<protein>
    <recommendedName>
        <fullName evidence="8">Probable lipid II flippase MurJ</fullName>
    </recommendedName>
</protein>
<feature type="transmembrane region" description="Helical" evidence="8">
    <location>
        <begin position="124"/>
        <end position="150"/>
    </location>
</feature>
<evidence type="ECO:0000313" key="11">
    <source>
        <dbReference type="Proteomes" id="UP001519308"/>
    </source>
</evidence>
<dbReference type="PRINTS" id="PR01806">
    <property type="entry name" value="VIRFACTRMVIN"/>
</dbReference>
<dbReference type="PANTHER" id="PTHR47019">
    <property type="entry name" value="LIPID II FLIPPASE MURJ"/>
    <property type="match status" value="1"/>
</dbReference>
<dbReference type="PANTHER" id="PTHR47019:SF1">
    <property type="entry name" value="LIPID II FLIPPASE MURJ"/>
    <property type="match status" value="1"/>
</dbReference>
<feature type="transmembrane region" description="Helical" evidence="8">
    <location>
        <begin position="7"/>
        <end position="26"/>
    </location>
</feature>
<keyword evidence="4 8" id="KW-0133">Cell shape</keyword>
<feature type="transmembrane region" description="Helical" evidence="8">
    <location>
        <begin position="271"/>
        <end position="289"/>
    </location>
</feature>
<dbReference type="InterPro" id="IPR051050">
    <property type="entry name" value="Lipid_II_flippase_MurJ/MviN"/>
</dbReference>
<keyword evidence="3 8" id="KW-0812">Transmembrane</keyword>
<feature type="transmembrane region" description="Helical" evidence="8">
    <location>
        <begin position="438"/>
        <end position="460"/>
    </location>
</feature>
<dbReference type="CDD" id="cd13123">
    <property type="entry name" value="MATE_MurJ_like"/>
    <property type="match status" value="1"/>
</dbReference>
<keyword evidence="6 8" id="KW-1133">Transmembrane helix</keyword>
<comment type="caution">
    <text evidence="10">The sequence shown here is derived from an EMBL/GenBank/DDBJ whole genome shotgun (WGS) entry which is preliminary data.</text>
</comment>
<feature type="transmembrane region" description="Helical" evidence="8">
    <location>
        <begin position="227"/>
        <end position="246"/>
    </location>
</feature>
<feature type="transmembrane region" description="Helical" evidence="8">
    <location>
        <begin position="344"/>
        <end position="361"/>
    </location>
</feature>
<dbReference type="PIRSF" id="PIRSF002869">
    <property type="entry name" value="MviN"/>
    <property type="match status" value="1"/>
</dbReference>
<comment type="similarity">
    <text evidence="8 9">Belongs to the MurJ/MviN family.</text>
</comment>
<dbReference type="InterPro" id="IPR004268">
    <property type="entry name" value="MurJ"/>
</dbReference>
<reference evidence="10 11" key="1">
    <citation type="submission" date="2021-03" db="EMBL/GenBank/DDBJ databases">
        <title>Genomic Encyclopedia of Type Strains, Phase IV (KMG-IV): sequencing the most valuable type-strain genomes for metagenomic binning, comparative biology and taxonomic classification.</title>
        <authorList>
            <person name="Goeker M."/>
        </authorList>
    </citation>
    <scope>NUCLEOTIDE SEQUENCE [LARGE SCALE GENOMIC DNA]</scope>
    <source>
        <strain evidence="10 11">DSM 28650</strain>
    </source>
</reference>
<dbReference type="HAMAP" id="MF_02078">
    <property type="entry name" value="MurJ_MviN"/>
    <property type="match status" value="1"/>
</dbReference>
<comment type="pathway">
    <text evidence="8">Cell wall biogenesis; peptidoglycan biosynthesis.</text>
</comment>
<proteinExistence type="inferred from homology"/>
<feature type="transmembrane region" description="Helical" evidence="8">
    <location>
        <begin position="157"/>
        <end position="177"/>
    </location>
</feature>
<feature type="transmembrane region" description="Helical" evidence="8">
    <location>
        <begin position="408"/>
        <end position="426"/>
    </location>
</feature>
<keyword evidence="11" id="KW-1185">Reference proteome</keyword>
<dbReference type="Proteomes" id="UP001519308">
    <property type="component" value="Unassembled WGS sequence"/>
</dbReference>
<dbReference type="Pfam" id="PF03023">
    <property type="entry name" value="MurJ"/>
    <property type="match status" value="1"/>
</dbReference>
<feature type="transmembrane region" description="Helical" evidence="8">
    <location>
        <begin position="89"/>
        <end position="112"/>
    </location>
</feature>
<evidence type="ECO:0000256" key="9">
    <source>
        <dbReference type="PIRNR" id="PIRNR002869"/>
    </source>
</evidence>
<dbReference type="RefSeq" id="WP_021281440.1">
    <property type="nucleotide sequence ID" value="NZ_JAGGLL010000003.1"/>
</dbReference>
<comment type="function">
    <text evidence="8 9">Involved in peptidoglycan biosynthesis. Transports lipid-linked peptidoglycan precursors from the inner to the outer leaflet of the cytoplasmic membrane.</text>
</comment>
<feature type="transmembrane region" description="Helical" evidence="8">
    <location>
        <begin position="310"/>
        <end position="332"/>
    </location>
</feature>
<keyword evidence="7 8" id="KW-0472">Membrane</keyword>
<keyword evidence="8 9" id="KW-0961">Cell wall biogenesis/degradation</keyword>
<feature type="transmembrane region" description="Helical" evidence="8">
    <location>
        <begin position="183"/>
        <end position="206"/>
    </location>
</feature>
<sequence>MSNTRLAKAASVIMVMTLVNKAVGFLRDSLVASTFGTTYQTDAYNMAMQICDVLFIMIALAISTTFIPMLSEVQSRKGKEEMFNFANNILNILMGISLLLITFSYIFAPQIVRVIAPLFKGETYLLAVQLTKISVISLVFLIINAAYTAILQTLDDFLGPAIVGILLNLPIIIYIIIGAKGGVIGLTVVTVVGMALRALAQIPFLIRHGFKFKPIFDITDKRVRKMLSLILPVIIGASANQVNRLVNNALGSGLPAGSIAALGFGDRVSDVFYSTFAVAIVTVVFPTLARSINDNDMEGFKKYIVSSINNIFLIMIPCTIGVLILSVPIITILFKRGIFDDRSVAMTSSVLVFYALGLPFYSVRDVFNRALYAMQDTKTSTLNGIIAVLLNIILNLILVRVIGLNGLALSSSIAAAICAFLLFKSLDKKIHGIDKKSIIKTTLKVLVASVIMGVLVHITYTASYNILGGTVGILLGLIISAVSGVSVYAIALKVLKVEEFNIVYDLVKRKFLR</sequence>
<comment type="subcellular location">
    <subcellularLocation>
        <location evidence="1 8">Cell membrane</location>
        <topology evidence="1 8">Multi-pass membrane protein</topology>
    </subcellularLocation>
</comment>
<evidence type="ECO:0000256" key="6">
    <source>
        <dbReference type="ARBA" id="ARBA00022989"/>
    </source>
</evidence>
<keyword evidence="5 8" id="KW-0573">Peptidoglycan synthesis</keyword>
<feature type="transmembrane region" description="Helical" evidence="8">
    <location>
        <begin position="46"/>
        <end position="68"/>
    </location>
</feature>
<evidence type="ECO:0000256" key="7">
    <source>
        <dbReference type="ARBA" id="ARBA00023136"/>
    </source>
</evidence>
<evidence type="ECO:0000256" key="3">
    <source>
        <dbReference type="ARBA" id="ARBA00022692"/>
    </source>
</evidence>
<feature type="transmembrane region" description="Helical" evidence="8">
    <location>
        <begin position="466"/>
        <end position="491"/>
    </location>
</feature>
<evidence type="ECO:0000256" key="2">
    <source>
        <dbReference type="ARBA" id="ARBA00022475"/>
    </source>
</evidence>
<dbReference type="EMBL" id="JAGGLL010000003">
    <property type="protein sequence ID" value="MBP2020803.1"/>
    <property type="molecule type" value="Genomic_DNA"/>
</dbReference>